<reference evidence="1" key="1">
    <citation type="submission" date="2020-05" db="EMBL/GenBank/DDBJ databases">
        <authorList>
            <person name="Chiriac C."/>
            <person name="Salcher M."/>
            <person name="Ghai R."/>
            <person name="Kavagutti S V."/>
        </authorList>
    </citation>
    <scope>NUCLEOTIDE SEQUENCE</scope>
</reference>
<accession>A0A6J7GE62</accession>
<organism evidence="1">
    <name type="scientific">freshwater metagenome</name>
    <dbReference type="NCBI Taxonomy" id="449393"/>
    <lineage>
        <taxon>unclassified sequences</taxon>
        <taxon>metagenomes</taxon>
        <taxon>ecological metagenomes</taxon>
    </lineage>
</organism>
<dbReference type="Pfam" id="PF13671">
    <property type="entry name" value="AAA_33"/>
    <property type="match status" value="1"/>
</dbReference>
<dbReference type="SUPFAM" id="SSF52540">
    <property type="entry name" value="P-loop containing nucleoside triphosphate hydrolases"/>
    <property type="match status" value="1"/>
</dbReference>
<proteinExistence type="predicted"/>
<dbReference type="InterPro" id="IPR027417">
    <property type="entry name" value="P-loop_NTPase"/>
</dbReference>
<protein>
    <submittedName>
        <fullName evidence="1">Unannotated protein</fullName>
    </submittedName>
</protein>
<dbReference type="AlphaFoldDB" id="A0A6J7GE62"/>
<dbReference type="EMBL" id="CAFBMP010000033">
    <property type="protein sequence ID" value="CAB4906527.1"/>
    <property type="molecule type" value="Genomic_DNA"/>
</dbReference>
<dbReference type="Gene3D" id="3.40.50.300">
    <property type="entry name" value="P-loop containing nucleotide triphosphate hydrolases"/>
    <property type="match status" value="1"/>
</dbReference>
<name>A0A6J7GE62_9ZZZZ</name>
<gene>
    <name evidence="1" type="ORF">UFOPK3608_00662</name>
</gene>
<sequence length="176" mass="19829">MAKAFFVAGLAGSGKSYYSRMLAKELDLKIIDFDDNFNEFIKAHKSEYEQLGSEKFLANYAKQRYKDLIDRAVAALKQNKSVVIAAPFSKQMADQSLWDELIAPIKSFDANPTLYWVVIPDELRKKRLITRSEIRDAEKIKKIDQYISSSPASVPVVAHILIQGDKPFVAGLKGNV</sequence>
<evidence type="ECO:0000313" key="1">
    <source>
        <dbReference type="EMBL" id="CAB4906527.1"/>
    </source>
</evidence>